<keyword evidence="3" id="KW-1003">Cell membrane</keyword>
<evidence type="ECO:0000313" key="10">
    <source>
        <dbReference type="RefSeq" id="XP_054842425.1"/>
    </source>
</evidence>
<name>A0AA97JNR9_EUBMA</name>
<dbReference type="PANTHER" id="PTHR21444">
    <property type="entry name" value="COILED-COIL DOMAIN-CONTAINING PROTEIN 180"/>
    <property type="match status" value="1"/>
</dbReference>
<feature type="transmembrane region" description="Helical" evidence="8">
    <location>
        <begin position="258"/>
        <end position="279"/>
    </location>
</feature>
<organism evidence="9 10">
    <name type="scientific">Eublepharis macularius</name>
    <name type="common">Leopard gecko</name>
    <name type="synonym">Cyrtodactylus macularius</name>
    <dbReference type="NCBI Taxonomy" id="481883"/>
    <lineage>
        <taxon>Eukaryota</taxon>
        <taxon>Metazoa</taxon>
        <taxon>Chordata</taxon>
        <taxon>Craniata</taxon>
        <taxon>Vertebrata</taxon>
        <taxon>Euteleostomi</taxon>
        <taxon>Lepidosauria</taxon>
        <taxon>Squamata</taxon>
        <taxon>Bifurcata</taxon>
        <taxon>Gekkota</taxon>
        <taxon>Eublepharidae</taxon>
        <taxon>Eublepharinae</taxon>
        <taxon>Eublepharis</taxon>
    </lineage>
</organism>
<dbReference type="GeneID" id="129334369"/>
<dbReference type="GO" id="GO:0034632">
    <property type="term" value="F:retinol transmembrane transporter activity"/>
    <property type="evidence" value="ECO:0007669"/>
    <property type="project" value="InterPro"/>
</dbReference>
<evidence type="ECO:0000256" key="1">
    <source>
        <dbReference type="ARBA" id="ARBA00004651"/>
    </source>
</evidence>
<feature type="transmembrane region" description="Helical" evidence="8">
    <location>
        <begin position="109"/>
        <end position="130"/>
    </location>
</feature>
<keyword evidence="7" id="KW-0675">Receptor</keyword>
<gene>
    <name evidence="10" type="primary">LOC129334369</name>
</gene>
<dbReference type="PANTHER" id="PTHR21444:SF17">
    <property type="entry name" value="STIMULATED BY RETINOIC ACID GENE 6 PROTEIN-LIKE"/>
    <property type="match status" value="1"/>
</dbReference>
<evidence type="ECO:0000313" key="9">
    <source>
        <dbReference type="Proteomes" id="UP001190640"/>
    </source>
</evidence>
<dbReference type="AlphaFoldDB" id="A0AA97JNR9"/>
<keyword evidence="6 8" id="KW-0472">Membrane</keyword>
<feature type="transmembrane region" description="Helical" evidence="8">
    <location>
        <begin position="176"/>
        <end position="196"/>
    </location>
</feature>
<dbReference type="GO" id="GO:0038023">
    <property type="term" value="F:signaling receptor activity"/>
    <property type="evidence" value="ECO:0007669"/>
    <property type="project" value="InterPro"/>
</dbReference>
<evidence type="ECO:0000256" key="7">
    <source>
        <dbReference type="ARBA" id="ARBA00023170"/>
    </source>
</evidence>
<dbReference type="RefSeq" id="XP_054842425.1">
    <property type="nucleotide sequence ID" value="XM_054986450.1"/>
</dbReference>
<keyword evidence="9" id="KW-1185">Reference proteome</keyword>
<feature type="transmembrane region" description="Helical" evidence="8">
    <location>
        <begin position="324"/>
        <end position="346"/>
    </location>
</feature>
<feature type="transmembrane region" description="Helical" evidence="8">
    <location>
        <begin position="142"/>
        <end position="161"/>
    </location>
</feature>
<evidence type="ECO:0000256" key="2">
    <source>
        <dbReference type="ARBA" id="ARBA00022448"/>
    </source>
</evidence>
<dbReference type="InterPro" id="IPR026612">
    <property type="entry name" value="STRA6-like"/>
</dbReference>
<protein>
    <submittedName>
        <fullName evidence="10">Stimulated by retinoic acid gene 6 protein-like isoform X4</fullName>
    </submittedName>
</protein>
<keyword evidence="2" id="KW-0813">Transport</keyword>
<feature type="transmembrane region" description="Helical" evidence="8">
    <location>
        <begin position="412"/>
        <end position="439"/>
    </location>
</feature>
<dbReference type="Proteomes" id="UP001190640">
    <property type="component" value="Chromosome 8"/>
</dbReference>
<evidence type="ECO:0000256" key="6">
    <source>
        <dbReference type="ARBA" id="ARBA00023136"/>
    </source>
</evidence>
<feature type="transmembrane region" description="Helical" evidence="8">
    <location>
        <begin position="358"/>
        <end position="384"/>
    </location>
</feature>
<keyword evidence="4 8" id="KW-0812">Transmembrane</keyword>
<reference evidence="10" key="1">
    <citation type="submission" date="2025-08" db="UniProtKB">
        <authorList>
            <consortium name="RefSeq"/>
        </authorList>
    </citation>
    <scope>IDENTIFICATION</scope>
    <source>
        <tissue evidence="10">Blood</tissue>
    </source>
</reference>
<evidence type="ECO:0000256" key="3">
    <source>
        <dbReference type="ARBA" id="ARBA00022475"/>
    </source>
</evidence>
<sequence>MATTIFREMWLPKNETCESSIDLQRFLHYSLVPSVAIIIVLSCLEKRSRERPIDEKWPFLRRRCGILIPLDFVEAFANRWSLAFAFGATASKVMILFSGGCLPLQVPRWAQVPVILVCSMEVGLSSYPFFICLSTLSQITGALLGFLYTGSWFIVIVLNIAQCPHGQVVGKYEKILFYWPSLLCLVFLLSRFSHILMKTLWVRLRQDLPSEETSFLKIHQAQYVQQLMRKPPRLPLQKSWIQRKVYEWDPDFRFPSRMICMAVLALICLYLFVMIEVYVGKLVLLTLNILEENFETLIAAQNTSEVLASSVQRLKEFIDVTEGYLIVHIVQCLFGVMLMYILVLPIKHGQAIEAVKSLGPGILTVAIVVGLMVLQTVTATRFFLQPKISPDDKEKPLALDNRKAFHNFNYFFFFYNVLLGLSACLYRLLCSVVVGAWLIARIDRTIMPKGYEAADMGFRTWIGMLLMDHYHTNPTLVCFCHILVVQLRIQLQPRTTSYHCFSNGSDFRVSKKARTRWLLLYTLLNNPSLSALRKPK</sequence>
<comment type="subcellular location">
    <subcellularLocation>
        <location evidence="1">Cell membrane</location>
        <topology evidence="1">Multi-pass membrane protein</topology>
    </subcellularLocation>
</comment>
<dbReference type="Pfam" id="PF14752">
    <property type="entry name" value="RBP_receptor"/>
    <property type="match status" value="1"/>
</dbReference>
<accession>A0AA97JNR9</accession>
<keyword evidence="5 8" id="KW-1133">Transmembrane helix</keyword>
<dbReference type="GO" id="GO:0071939">
    <property type="term" value="P:vitamin A import into cell"/>
    <property type="evidence" value="ECO:0007669"/>
    <property type="project" value="TreeGrafter"/>
</dbReference>
<evidence type="ECO:0000256" key="4">
    <source>
        <dbReference type="ARBA" id="ARBA00022692"/>
    </source>
</evidence>
<dbReference type="GO" id="GO:0005886">
    <property type="term" value="C:plasma membrane"/>
    <property type="evidence" value="ECO:0007669"/>
    <property type="project" value="UniProtKB-SubCell"/>
</dbReference>
<evidence type="ECO:0000256" key="5">
    <source>
        <dbReference type="ARBA" id="ARBA00022989"/>
    </source>
</evidence>
<evidence type="ECO:0000256" key="8">
    <source>
        <dbReference type="SAM" id="Phobius"/>
    </source>
</evidence>
<proteinExistence type="predicted"/>